<evidence type="ECO:0000259" key="1">
    <source>
        <dbReference type="Pfam" id="PF08937"/>
    </source>
</evidence>
<evidence type="ECO:0000313" key="2">
    <source>
        <dbReference type="EMBL" id="SCM53723.1"/>
    </source>
</evidence>
<dbReference type="AlphaFoldDB" id="A0A1C6Z3H8"/>
<organism evidence="2 3">
    <name type="scientific">Hafnia alvei</name>
    <dbReference type="NCBI Taxonomy" id="569"/>
    <lineage>
        <taxon>Bacteria</taxon>
        <taxon>Pseudomonadati</taxon>
        <taxon>Pseudomonadota</taxon>
        <taxon>Gammaproteobacteria</taxon>
        <taxon>Enterobacterales</taxon>
        <taxon>Hafniaceae</taxon>
        <taxon>Hafnia</taxon>
    </lineage>
</organism>
<reference evidence="2 3" key="1">
    <citation type="submission" date="2016-09" db="EMBL/GenBank/DDBJ databases">
        <authorList>
            <person name="Capua I."/>
            <person name="De Benedictis P."/>
            <person name="Joannis T."/>
            <person name="Lombin L.H."/>
            <person name="Cattoli G."/>
        </authorList>
    </citation>
    <scope>NUCLEOTIDE SEQUENCE [LARGE SCALE GENOMIC DNA]</scope>
    <source>
        <strain evidence="2 3">GB001</strain>
    </source>
</reference>
<name>A0A1C6Z3H8_HAFAL</name>
<dbReference type="EMBL" id="FMIQ01000059">
    <property type="protein sequence ID" value="SCM53723.1"/>
    <property type="molecule type" value="Genomic_DNA"/>
</dbReference>
<dbReference type="Proteomes" id="UP000094844">
    <property type="component" value="Unassembled WGS sequence"/>
</dbReference>
<dbReference type="InterPro" id="IPR035897">
    <property type="entry name" value="Toll_tir_struct_dom_sf"/>
</dbReference>
<dbReference type="Gene3D" id="3.40.50.10140">
    <property type="entry name" value="Toll/interleukin-1 receptor homology (TIR) domain"/>
    <property type="match status" value="1"/>
</dbReference>
<dbReference type="RefSeq" id="WP_072309551.1">
    <property type="nucleotide sequence ID" value="NZ_FMIQ01000059.1"/>
</dbReference>
<proteinExistence type="predicted"/>
<protein>
    <submittedName>
        <fullName evidence="2">MTH538 TIR-like domain (DUF1863)</fullName>
    </submittedName>
</protein>
<feature type="domain" description="Thoeris protein ThsB TIR-like" evidence="1">
    <location>
        <begin position="40"/>
        <end position="91"/>
    </location>
</feature>
<dbReference type="OrthoDB" id="6638102at2"/>
<dbReference type="Pfam" id="PF08937">
    <property type="entry name" value="ThsB_TIR"/>
    <property type="match status" value="1"/>
</dbReference>
<dbReference type="InterPro" id="IPR015032">
    <property type="entry name" value="ThsB__TIR-like_domain"/>
</dbReference>
<sequence length="151" mass="17369">MNIFVSYTTRDQYIDRELLESVFDIVSHYGHCYIDLLHNDTNDKQRHVELMLSQAKLLILISSTSIGKSEWVQWELAEAGKRHIPMLIIQATPDRKETLSNLRSGLVSEFRLLSKTMDIKSEWLTSKSGQSLSKEFASLPLNNMPILYAKP</sequence>
<gene>
    <name evidence="2" type="ORF">BN1044_03218</name>
</gene>
<evidence type="ECO:0000313" key="3">
    <source>
        <dbReference type="Proteomes" id="UP000094844"/>
    </source>
</evidence>
<accession>A0A1C6Z3H8</accession>